<dbReference type="STRING" id="1437875.CFRA_03980"/>
<feature type="signal peptide" evidence="2">
    <location>
        <begin position="1"/>
        <end position="23"/>
    </location>
</feature>
<dbReference type="AlphaFoldDB" id="A0A1L7CRW3"/>
<evidence type="ECO:0000313" key="3">
    <source>
        <dbReference type="EMBL" id="APT88572.1"/>
    </source>
</evidence>
<dbReference type="KEGG" id="cfk:CFRA_03980"/>
<dbReference type="EMBL" id="CP009247">
    <property type="protein sequence ID" value="APT88572.1"/>
    <property type="molecule type" value="Genomic_DNA"/>
</dbReference>
<reference evidence="3 4" key="1">
    <citation type="submission" date="2014-08" db="EMBL/GenBank/DDBJ databases">
        <title>Complete genome sequence of Corynebacterium frankenforstense ST18(T) (=DSM 45800(T)), isolated from raw cow milk.</title>
        <authorList>
            <person name="Ruckert C."/>
            <person name="Albersmeier A."/>
            <person name="Winkler A."/>
            <person name="Lipski A."/>
            <person name="Kalinowski J."/>
        </authorList>
    </citation>
    <scope>NUCLEOTIDE SEQUENCE [LARGE SCALE GENOMIC DNA]</scope>
    <source>
        <strain evidence="3 4">ST18</strain>
    </source>
</reference>
<evidence type="ECO:0000313" key="4">
    <source>
        <dbReference type="Proteomes" id="UP000185434"/>
    </source>
</evidence>
<feature type="compositionally biased region" description="Low complexity" evidence="1">
    <location>
        <begin position="48"/>
        <end position="57"/>
    </location>
</feature>
<evidence type="ECO:0008006" key="5">
    <source>
        <dbReference type="Google" id="ProtNLM"/>
    </source>
</evidence>
<protein>
    <recommendedName>
        <fullName evidence="5">Secreted protein</fullName>
    </recommendedName>
</protein>
<sequence length="150" mass="15206">MNRSLRRFGALSAAALAAGLALSACSPPNQQDSEKKIDTATEAPAGQATATSSTKSTATATTAAAAAELPGYADCQAAPVAEPATLTLDCMRLDDRVTGVRWDEWTAEGATGTGTRGAEEVDVELSEPAANEAGDTVFTTVTVDGETVTP</sequence>
<feature type="chain" id="PRO_5038660962" description="Secreted protein" evidence="2">
    <location>
        <begin position="24"/>
        <end position="150"/>
    </location>
</feature>
<evidence type="ECO:0000256" key="2">
    <source>
        <dbReference type="SAM" id="SignalP"/>
    </source>
</evidence>
<evidence type="ECO:0000256" key="1">
    <source>
        <dbReference type="SAM" id="MobiDB-lite"/>
    </source>
</evidence>
<gene>
    <name evidence="3" type="ORF">CFRA_03980</name>
</gene>
<keyword evidence="4" id="KW-1185">Reference proteome</keyword>
<dbReference type="PROSITE" id="PS51257">
    <property type="entry name" value="PROKAR_LIPOPROTEIN"/>
    <property type="match status" value="1"/>
</dbReference>
<dbReference type="RefSeq" id="WP_075663551.1">
    <property type="nucleotide sequence ID" value="NZ_CP009247.1"/>
</dbReference>
<accession>A0A1L7CRW3</accession>
<dbReference type="Proteomes" id="UP000185434">
    <property type="component" value="Chromosome"/>
</dbReference>
<proteinExistence type="predicted"/>
<dbReference type="OrthoDB" id="4427544at2"/>
<keyword evidence="2" id="KW-0732">Signal</keyword>
<feature type="region of interest" description="Disordered" evidence="1">
    <location>
        <begin position="26"/>
        <end position="57"/>
    </location>
</feature>
<name>A0A1L7CRW3_9CORY</name>
<organism evidence="3 4">
    <name type="scientific">Corynebacterium frankenforstense DSM 45800</name>
    <dbReference type="NCBI Taxonomy" id="1437875"/>
    <lineage>
        <taxon>Bacteria</taxon>
        <taxon>Bacillati</taxon>
        <taxon>Actinomycetota</taxon>
        <taxon>Actinomycetes</taxon>
        <taxon>Mycobacteriales</taxon>
        <taxon>Corynebacteriaceae</taxon>
        <taxon>Corynebacterium</taxon>
    </lineage>
</organism>